<protein>
    <recommendedName>
        <fullName evidence="3">Antitoxin</fullName>
    </recommendedName>
</protein>
<accession>A0A1G2BQN0</accession>
<evidence type="ECO:0008006" key="3">
    <source>
        <dbReference type="Google" id="ProtNLM"/>
    </source>
</evidence>
<name>A0A1G2BQN0_9BACT</name>
<dbReference type="Proteomes" id="UP000178109">
    <property type="component" value="Unassembled WGS sequence"/>
</dbReference>
<evidence type="ECO:0000313" key="1">
    <source>
        <dbReference type="EMBL" id="OGY91418.1"/>
    </source>
</evidence>
<dbReference type="STRING" id="1798553.A3H70_00125"/>
<dbReference type="AlphaFoldDB" id="A0A1G2BQN0"/>
<proteinExistence type="predicted"/>
<reference evidence="1 2" key="1">
    <citation type="journal article" date="2016" name="Nat. Commun.">
        <title>Thousands of microbial genomes shed light on interconnected biogeochemical processes in an aquifer system.</title>
        <authorList>
            <person name="Anantharaman K."/>
            <person name="Brown C.T."/>
            <person name="Hug L.A."/>
            <person name="Sharon I."/>
            <person name="Castelle C.J."/>
            <person name="Probst A.J."/>
            <person name="Thomas B.C."/>
            <person name="Singh A."/>
            <person name="Wilkins M.J."/>
            <person name="Karaoz U."/>
            <person name="Brodie E.L."/>
            <person name="Williams K.H."/>
            <person name="Hubbard S.S."/>
            <person name="Banfield J.F."/>
        </authorList>
    </citation>
    <scope>NUCLEOTIDE SEQUENCE [LARGE SCALE GENOMIC DNA]</scope>
</reference>
<comment type="caution">
    <text evidence="1">The sequence shown here is derived from an EMBL/GenBank/DDBJ whole genome shotgun (WGS) entry which is preliminary data.</text>
</comment>
<dbReference type="InterPro" id="IPR022148">
    <property type="entry name" value="CopG_antitoxin"/>
</dbReference>
<evidence type="ECO:0000313" key="2">
    <source>
        <dbReference type="Proteomes" id="UP000178109"/>
    </source>
</evidence>
<dbReference type="EMBL" id="MHKO01000047">
    <property type="protein sequence ID" value="OGY91418.1"/>
    <property type="molecule type" value="Genomic_DNA"/>
</dbReference>
<sequence>MKYYELDKEEEEILKAYEKGEFKSVKNLEKEKKRYQQIAQATLNKTRNINIRLSERDLQKIKVKAMERGLPYQTLVASVVHQYSNDRLKELA</sequence>
<gene>
    <name evidence="1" type="ORF">A3H70_00125</name>
</gene>
<organism evidence="1 2">
    <name type="scientific">Candidatus Komeilibacteria bacterium RIFCSPLOWO2_02_FULL_48_11</name>
    <dbReference type="NCBI Taxonomy" id="1798553"/>
    <lineage>
        <taxon>Bacteria</taxon>
        <taxon>Candidatus Komeiliibacteriota</taxon>
    </lineage>
</organism>
<dbReference type="Pfam" id="PF12441">
    <property type="entry name" value="CopG_antitoxin"/>
    <property type="match status" value="1"/>
</dbReference>